<organism evidence="6 7">
    <name type="scientific">Mesobacillus persicus</name>
    <dbReference type="NCBI Taxonomy" id="930146"/>
    <lineage>
        <taxon>Bacteria</taxon>
        <taxon>Bacillati</taxon>
        <taxon>Bacillota</taxon>
        <taxon>Bacilli</taxon>
        <taxon>Bacillales</taxon>
        <taxon>Bacillaceae</taxon>
        <taxon>Mesobacillus</taxon>
    </lineage>
</organism>
<dbReference type="GO" id="GO:0033281">
    <property type="term" value="C:TAT protein transport complex"/>
    <property type="evidence" value="ECO:0007669"/>
    <property type="project" value="UniProtKB-UniRule"/>
</dbReference>
<feature type="transmembrane region" description="Helical" evidence="5">
    <location>
        <begin position="188"/>
        <end position="206"/>
    </location>
</feature>
<keyword evidence="5" id="KW-1003">Cell membrane</keyword>
<evidence type="ECO:0000256" key="1">
    <source>
        <dbReference type="ARBA" id="ARBA00004141"/>
    </source>
</evidence>
<keyword evidence="3 5" id="KW-1133">Transmembrane helix</keyword>
<dbReference type="PRINTS" id="PR01840">
    <property type="entry name" value="TATCFAMILY"/>
</dbReference>
<keyword evidence="5" id="KW-0653">Protein transport</keyword>
<keyword evidence="4 5" id="KW-0472">Membrane</keyword>
<keyword evidence="7" id="KW-1185">Reference proteome</keyword>
<evidence type="ECO:0000256" key="5">
    <source>
        <dbReference type="HAMAP-Rule" id="MF_00902"/>
    </source>
</evidence>
<comment type="subunit">
    <text evidence="5">Forms a complex with TatA.</text>
</comment>
<dbReference type="Proteomes" id="UP000198553">
    <property type="component" value="Unassembled WGS sequence"/>
</dbReference>
<dbReference type="GO" id="GO:0043953">
    <property type="term" value="P:protein transport by the Tat complex"/>
    <property type="evidence" value="ECO:0007669"/>
    <property type="project" value="UniProtKB-UniRule"/>
</dbReference>
<dbReference type="PANTHER" id="PTHR30371">
    <property type="entry name" value="SEC-INDEPENDENT PROTEIN TRANSLOCASE PROTEIN TATC"/>
    <property type="match status" value="1"/>
</dbReference>
<sequence>MEKDAMQLTDHLAELRKRIMITLLIFILAVIGSLVFVEDLYHYLVRDLDGKLALLGPGDILWVYMVIATVFAVAFTIPVAAYQVWKFIKPALSKEEQRATLLFIPGLSILFILGISFGYFVLFPLVLSFLLEIAGNQFETFFTAEKYFQFMLHLTLPFGFLFEMPAVIMFLTRLGIVSPEKLVKGRKIAYFLLVAISVFITPPDLISDVLVIIPLFILYEVSISLSKIVYKKRVSTEASVA</sequence>
<proteinExistence type="inferred from homology"/>
<evidence type="ECO:0000313" key="6">
    <source>
        <dbReference type="EMBL" id="SEN01977.1"/>
    </source>
</evidence>
<dbReference type="RefSeq" id="WP_090745824.1">
    <property type="nucleotide sequence ID" value="NZ_FOBW01000008.1"/>
</dbReference>
<keyword evidence="5" id="KW-0811">Translocation</keyword>
<evidence type="ECO:0000256" key="4">
    <source>
        <dbReference type="ARBA" id="ARBA00023136"/>
    </source>
</evidence>
<comment type="subcellular location">
    <subcellularLocation>
        <location evidence="5">Cell membrane</location>
        <topology evidence="5">Multi-pass membrane protein</topology>
    </subcellularLocation>
    <subcellularLocation>
        <location evidence="1">Membrane</location>
        <topology evidence="1">Multi-pass membrane protein</topology>
    </subcellularLocation>
</comment>
<gene>
    <name evidence="5" type="primary">tatC</name>
    <name evidence="6" type="ORF">SAMN05192533_10869</name>
</gene>
<dbReference type="NCBIfam" id="TIGR00945">
    <property type="entry name" value="tatC"/>
    <property type="match status" value="1"/>
</dbReference>
<feature type="transmembrane region" description="Helical" evidence="5">
    <location>
        <begin position="21"/>
        <end position="41"/>
    </location>
</feature>
<feature type="transmembrane region" description="Helical" evidence="5">
    <location>
        <begin position="212"/>
        <end position="230"/>
    </location>
</feature>
<keyword evidence="2 5" id="KW-0812">Transmembrane</keyword>
<dbReference type="HAMAP" id="MF_00902">
    <property type="entry name" value="TatC"/>
    <property type="match status" value="1"/>
</dbReference>
<comment type="function">
    <text evidence="5">Part of the twin-arginine translocation (Tat) system that transports large folded proteins containing a characteristic twin-arginine motif in their signal peptide across membranes.</text>
</comment>
<name>A0A1H8D670_9BACI</name>
<dbReference type="PANTHER" id="PTHR30371:SF4">
    <property type="entry name" value="SEC-INDEPENDENT PROTEIN TRANSLOCASE PROTEIN TATCD"/>
    <property type="match status" value="1"/>
</dbReference>
<accession>A0A1H8D670</accession>
<dbReference type="InterPro" id="IPR002033">
    <property type="entry name" value="TatC"/>
</dbReference>
<comment type="similarity">
    <text evidence="5">Belongs to the TatC family.</text>
</comment>
<feature type="transmembrane region" description="Helical" evidence="5">
    <location>
        <begin position="102"/>
        <end position="130"/>
    </location>
</feature>
<evidence type="ECO:0000256" key="2">
    <source>
        <dbReference type="ARBA" id="ARBA00022692"/>
    </source>
</evidence>
<dbReference type="GO" id="GO:0065002">
    <property type="term" value="P:intracellular protein transmembrane transport"/>
    <property type="evidence" value="ECO:0007669"/>
    <property type="project" value="TreeGrafter"/>
</dbReference>
<evidence type="ECO:0000313" key="7">
    <source>
        <dbReference type="Proteomes" id="UP000198553"/>
    </source>
</evidence>
<evidence type="ECO:0000256" key="3">
    <source>
        <dbReference type="ARBA" id="ARBA00022989"/>
    </source>
</evidence>
<dbReference type="OrthoDB" id="9777044at2"/>
<dbReference type="EMBL" id="FOBW01000008">
    <property type="protein sequence ID" value="SEN01977.1"/>
    <property type="molecule type" value="Genomic_DNA"/>
</dbReference>
<dbReference type="GO" id="GO:0009977">
    <property type="term" value="F:proton motive force dependent protein transmembrane transporter activity"/>
    <property type="evidence" value="ECO:0007669"/>
    <property type="project" value="TreeGrafter"/>
</dbReference>
<feature type="transmembrane region" description="Helical" evidence="5">
    <location>
        <begin position="61"/>
        <end position="82"/>
    </location>
</feature>
<dbReference type="Pfam" id="PF00902">
    <property type="entry name" value="TatC"/>
    <property type="match status" value="1"/>
</dbReference>
<reference evidence="7" key="1">
    <citation type="submission" date="2016-10" db="EMBL/GenBank/DDBJ databases">
        <authorList>
            <person name="Varghese N."/>
            <person name="Submissions S."/>
        </authorList>
    </citation>
    <scope>NUCLEOTIDE SEQUENCE [LARGE SCALE GENOMIC DNA]</scope>
    <source>
        <strain evidence="7">B48,IBRC-M 10115,DSM 25386,CECT 8001</strain>
    </source>
</reference>
<protein>
    <recommendedName>
        <fullName evidence="5">Sec-independent protein translocase protein TatC</fullName>
    </recommendedName>
</protein>
<feature type="transmembrane region" description="Helical" evidence="5">
    <location>
        <begin position="150"/>
        <end position="176"/>
    </location>
</feature>
<dbReference type="STRING" id="930146.SAMN05192533_10869"/>
<dbReference type="AlphaFoldDB" id="A0A1H8D670"/>
<keyword evidence="5" id="KW-0813">Transport</keyword>